<dbReference type="SUPFAM" id="SSF53187">
    <property type="entry name" value="Zn-dependent exopeptidases"/>
    <property type="match status" value="1"/>
</dbReference>
<dbReference type="NCBIfam" id="TIGR01893">
    <property type="entry name" value="aa-his-dipept"/>
    <property type="match status" value="1"/>
</dbReference>
<dbReference type="PRINTS" id="PR00934">
    <property type="entry name" value="XHISDIPTASE"/>
</dbReference>
<feature type="domain" description="Peptidase M20 dimerisation" evidence="18">
    <location>
        <begin position="226"/>
        <end position="309"/>
    </location>
</feature>
<dbReference type="eggNOG" id="COG2195">
    <property type="taxonomic scope" value="Bacteria"/>
</dbReference>
<dbReference type="Pfam" id="PF01546">
    <property type="entry name" value="Peptidase_M20"/>
    <property type="match status" value="1"/>
</dbReference>
<dbReference type="GO" id="GO:0070573">
    <property type="term" value="F:metallodipeptidase activity"/>
    <property type="evidence" value="ECO:0007669"/>
    <property type="project" value="TreeGrafter"/>
</dbReference>
<evidence type="ECO:0000313" key="19">
    <source>
        <dbReference type="EMBL" id="EEY35927.1"/>
    </source>
</evidence>
<comment type="similarity">
    <text evidence="12">Belongs to the peptidase M20C family.</text>
</comment>
<protein>
    <recommendedName>
        <fullName evidence="13">Cytosol non-specific dipeptidase</fullName>
        <ecNumber evidence="10">3.4.13.18</ecNumber>
    </recommendedName>
    <alternativeName>
        <fullName evidence="16">Aminoacyl-histidine dipeptidase</fullName>
    </alternativeName>
    <alternativeName>
        <fullName evidence="15">Beta-alanyl-histidine dipeptidase</fullName>
    </alternativeName>
    <alternativeName>
        <fullName evidence="14">Carnosinase</fullName>
    </alternativeName>
    <alternativeName>
        <fullName evidence="11">Peptidase D</fullName>
    </alternativeName>
    <alternativeName>
        <fullName evidence="17">Xaa-His dipeptidase</fullName>
    </alternativeName>
</protein>
<keyword evidence="8" id="KW-0170">Cobalt</keyword>
<evidence type="ECO:0000256" key="15">
    <source>
        <dbReference type="ARBA" id="ARBA00076004"/>
    </source>
</evidence>
<organism evidence="19 20">
    <name type="scientific">Pseudoleptotrichia goodfellowii F0264</name>
    <dbReference type="NCBI Taxonomy" id="596323"/>
    <lineage>
        <taxon>Bacteria</taxon>
        <taxon>Fusobacteriati</taxon>
        <taxon>Fusobacteriota</taxon>
        <taxon>Fusobacteriia</taxon>
        <taxon>Fusobacteriales</taxon>
        <taxon>Leptotrichiaceae</taxon>
        <taxon>Pseudoleptotrichia</taxon>
    </lineage>
</organism>
<dbReference type="Proteomes" id="UP000004226">
    <property type="component" value="Unassembled WGS sequence"/>
</dbReference>
<keyword evidence="20" id="KW-1185">Reference proteome</keyword>
<dbReference type="RefSeq" id="WP_006806425.1">
    <property type="nucleotide sequence ID" value="NZ_ADAD01000030.1"/>
</dbReference>
<dbReference type="InterPro" id="IPR002933">
    <property type="entry name" value="Peptidase_M20"/>
</dbReference>
<dbReference type="EMBL" id="ADAD01000030">
    <property type="protein sequence ID" value="EEY35927.1"/>
    <property type="molecule type" value="Genomic_DNA"/>
</dbReference>
<dbReference type="PIRSF" id="PIRSF016599">
    <property type="entry name" value="Xaa-His_dipept"/>
    <property type="match status" value="1"/>
</dbReference>
<dbReference type="CDD" id="cd03890">
    <property type="entry name" value="M20_pepD"/>
    <property type="match status" value="1"/>
</dbReference>
<comment type="cofactor">
    <cofactor evidence="1">
        <name>Co(2+)</name>
        <dbReference type="ChEBI" id="CHEBI:48828"/>
    </cofactor>
</comment>
<evidence type="ECO:0000313" key="20">
    <source>
        <dbReference type="Proteomes" id="UP000004226"/>
    </source>
</evidence>
<dbReference type="Pfam" id="PF07687">
    <property type="entry name" value="M20_dimer"/>
    <property type="match status" value="1"/>
</dbReference>
<keyword evidence="5" id="KW-0378">Hydrolase</keyword>
<evidence type="ECO:0000256" key="17">
    <source>
        <dbReference type="ARBA" id="ARBA00078074"/>
    </source>
</evidence>
<dbReference type="AlphaFoldDB" id="D0GIX7"/>
<dbReference type="FunFam" id="3.40.630.10:FF:000018">
    <property type="entry name" value="Aminoacyl-histidine dipeptidase PepD"/>
    <property type="match status" value="1"/>
</dbReference>
<evidence type="ECO:0000256" key="8">
    <source>
        <dbReference type="ARBA" id="ARBA00023285"/>
    </source>
</evidence>
<comment type="caution">
    <text evidence="19">The sequence shown here is derived from an EMBL/GenBank/DDBJ whole genome shotgun (WGS) entry which is preliminary data.</text>
</comment>
<evidence type="ECO:0000256" key="1">
    <source>
        <dbReference type="ARBA" id="ARBA00001941"/>
    </source>
</evidence>
<evidence type="ECO:0000256" key="14">
    <source>
        <dbReference type="ARBA" id="ARBA00075285"/>
    </source>
</evidence>
<dbReference type="GO" id="GO:0046872">
    <property type="term" value="F:metal ion binding"/>
    <property type="evidence" value="ECO:0007669"/>
    <property type="project" value="UniProtKB-KW"/>
</dbReference>
<dbReference type="EC" id="3.4.13.18" evidence="10"/>
<evidence type="ECO:0000256" key="11">
    <source>
        <dbReference type="ARBA" id="ARBA00044252"/>
    </source>
</evidence>
<keyword evidence="6" id="KW-0862">Zinc</keyword>
<keyword evidence="7" id="KW-0482">Metalloprotease</keyword>
<dbReference type="PANTHER" id="PTHR43501:SF1">
    <property type="entry name" value="CYTOSOL NON-SPECIFIC DIPEPTIDASE"/>
    <property type="match status" value="1"/>
</dbReference>
<name>D0GIX7_9FUSO</name>
<proteinExistence type="inferred from homology"/>
<dbReference type="Gene3D" id="3.40.630.10">
    <property type="entry name" value="Zn peptidases"/>
    <property type="match status" value="2"/>
</dbReference>
<evidence type="ECO:0000256" key="10">
    <source>
        <dbReference type="ARBA" id="ARBA00038976"/>
    </source>
</evidence>
<evidence type="ECO:0000256" key="13">
    <source>
        <dbReference type="ARBA" id="ARBA00071271"/>
    </source>
</evidence>
<dbReference type="FunFam" id="3.40.630.10:FF:000015">
    <property type="entry name" value="Aminoacyl-histidine dipeptidase PepD"/>
    <property type="match status" value="1"/>
</dbReference>
<dbReference type="GO" id="GO:0006508">
    <property type="term" value="P:proteolysis"/>
    <property type="evidence" value="ECO:0007669"/>
    <property type="project" value="UniProtKB-KW"/>
</dbReference>
<evidence type="ECO:0000256" key="7">
    <source>
        <dbReference type="ARBA" id="ARBA00023049"/>
    </source>
</evidence>
<comment type="cofactor">
    <cofactor evidence="2">
        <name>Zn(2+)</name>
        <dbReference type="ChEBI" id="CHEBI:29105"/>
    </cofactor>
</comment>
<keyword evidence="3" id="KW-0645">Protease</keyword>
<dbReference type="GO" id="GO:0005829">
    <property type="term" value="C:cytosol"/>
    <property type="evidence" value="ECO:0007669"/>
    <property type="project" value="TreeGrafter"/>
</dbReference>
<dbReference type="InterPro" id="IPR001160">
    <property type="entry name" value="Peptidase_M20C"/>
</dbReference>
<evidence type="ECO:0000256" key="6">
    <source>
        <dbReference type="ARBA" id="ARBA00022833"/>
    </source>
</evidence>
<comment type="catalytic activity">
    <reaction evidence="9">
        <text>Hydrolysis of dipeptides, preferentially hydrophobic dipeptides including prolyl amino acids.</text>
        <dbReference type="EC" id="3.4.13.18"/>
    </reaction>
</comment>
<evidence type="ECO:0000256" key="12">
    <source>
        <dbReference type="ARBA" id="ARBA00061423"/>
    </source>
</evidence>
<evidence type="ECO:0000256" key="3">
    <source>
        <dbReference type="ARBA" id="ARBA00022670"/>
    </source>
</evidence>
<evidence type="ECO:0000256" key="4">
    <source>
        <dbReference type="ARBA" id="ARBA00022723"/>
    </source>
</evidence>
<keyword evidence="4" id="KW-0479">Metal-binding</keyword>
<sequence length="516" mass="57335">MIQLYKNKNTIKFKKAGANNMDVEKLYPEKVFHYFREISKIPRGSKKEKEISDWLVKFAKGRGLQVMQDQNYNVVIKKKASEGYKDFSPLILQGHMDMVWEKNKDTKFNFETQGIELVEKEGFLKANGTTLGADNGIAVAYALAILDSDDIKHPALEILITTDEEEGMSGAENLDYSVFDGKTLINLDTEEYGEIYVSSAGGGRTTTQFILSPKKIKTEDSTLISIEIKGLSGGHSGAEIHKNFGNSNKIMGEVLYHLSKRYSMRLIHIDGGEKVNAIPREAMVHLNVKLDGDTVKEFEKAAKLAFGNILKDFKAVDKSPIIEVSEISIEKLGKKPAEISQSDTANIISYLHEFPNGIQAMSKQVEGLVETSINLGVAKTASVGGNIQMTFKALSRSSVSASLQNLISEITDLARKHGANIKVDSAHLPWEYKEHSEIRDLIVKSFKKLTGKDAEIKAIHAGLECGIFTNKMENLDVVSIGPNIYGAHTPEERMDIKSVGDTWKLLLKILEDYNIK</sequence>
<accession>D0GIX7</accession>
<dbReference type="InterPro" id="IPR011650">
    <property type="entry name" value="Peptidase_M20_dimer"/>
</dbReference>
<gene>
    <name evidence="19" type="primary">pepD</name>
    <name evidence="19" type="ORF">HMPREF0554_1298</name>
</gene>
<evidence type="ECO:0000256" key="5">
    <source>
        <dbReference type="ARBA" id="ARBA00022801"/>
    </source>
</evidence>
<dbReference type="PANTHER" id="PTHR43501">
    <property type="entry name" value="CYTOSOL NON-SPECIFIC DIPEPTIDASE"/>
    <property type="match status" value="1"/>
</dbReference>
<reference evidence="19 20" key="1">
    <citation type="submission" date="2009-10" db="EMBL/GenBank/DDBJ databases">
        <authorList>
            <person name="Harkins D.M."/>
            <person name="Madupu R."/>
            <person name="Durkin A.S."/>
            <person name="Torralba M."/>
            <person name="Methe B."/>
            <person name="Sutton G.G."/>
            <person name="Strausberg R.L."/>
            <person name="Nelson K.E."/>
        </authorList>
    </citation>
    <scope>NUCLEOTIDE SEQUENCE [LARGE SCALE GENOMIC DNA]</scope>
    <source>
        <strain evidence="19 20">F0264</strain>
    </source>
</reference>
<evidence type="ECO:0000256" key="16">
    <source>
        <dbReference type="ARBA" id="ARBA00077688"/>
    </source>
</evidence>
<evidence type="ECO:0000256" key="2">
    <source>
        <dbReference type="ARBA" id="ARBA00001947"/>
    </source>
</evidence>
<evidence type="ECO:0000256" key="9">
    <source>
        <dbReference type="ARBA" id="ARBA00036421"/>
    </source>
</evidence>
<evidence type="ECO:0000259" key="18">
    <source>
        <dbReference type="Pfam" id="PF07687"/>
    </source>
</evidence>